<dbReference type="EMBL" id="CP045809">
    <property type="protein sequence ID" value="QHN34059.1"/>
    <property type="molecule type" value="Genomic_DNA"/>
</dbReference>
<sequence length="195" mass="20475">MTTALDMCCEDDCLVVFITDVADEHARANAEQLASEGYLLIVGAVDAEVGDAVADRIRRQGGSAFGVPLDVRDMASVGAAVVMARYLAGTVDAVIHYGADDSDDAHHLAACLADACGRGRRHELILVDTASAPGADADLAGALREWSRERSRWSDSKRRSRRAGALLGEAGAVTLVPPIPVDPRSELPSRVPAGV</sequence>
<accession>A0ABX6IDZ3</accession>
<proteinExistence type="predicted"/>
<organism evidence="1 2">
    <name type="scientific">Gordonia pseudamarae</name>
    <dbReference type="NCBI Taxonomy" id="2831662"/>
    <lineage>
        <taxon>Bacteria</taxon>
        <taxon>Bacillati</taxon>
        <taxon>Actinomycetota</taxon>
        <taxon>Actinomycetes</taxon>
        <taxon>Mycobacteriales</taxon>
        <taxon>Gordoniaceae</taxon>
        <taxon>Gordonia</taxon>
    </lineage>
</organism>
<name>A0ABX6IDZ3_9ACTN</name>
<reference evidence="1" key="1">
    <citation type="journal article" date="2021" name="Nat. Microbiol.">
        <title>Cocultivation of an ultrasmall environmental parasitic bacterium with lytic ability against bacteria associated with wastewater foams.</title>
        <authorList>
            <person name="Batinovic S."/>
            <person name="Rose J.J.A."/>
            <person name="Ratcliffe J."/>
            <person name="Seviour R.J."/>
            <person name="Petrovski S."/>
        </authorList>
    </citation>
    <scope>NUCLEOTIDE SEQUENCE</scope>
    <source>
        <strain evidence="1">CON9</strain>
    </source>
</reference>
<dbReference type="RefSeq" id="WP_213246754.1">
    <property type="nucleotide sequence ID" value="NZ_CP045806.1"/>
</dbReference>
<dbReference type="Proteomes" id="UP001059836">
    <property type="component" value="Chromosome"/>
</dbReference>
<protein>
    <submittedName>
        <fullName evidence="1">Uncharacterized protein</fullName>
    </submittedName>
</protein>
<keyword evidence="2" id="KW-1185">Reference proteome</keyword>
<evidence type="ECO:0000313" key="1">
    <source>
        <dbReference type="EMBL" id="QHN34059.1"/>
    </source>
</evidence>
<dbReference type="SUPFAM" id="SSF51735">
    <property type="entry name" value="NAD(P)-binding Rossmann-fold domains"/>
    <property type="match status" value="1"/>
</dbReference>
<evidence type="ECO:0000313" key="2">
    <source>
        <dbReference type="Proteomes" id="UP001059836"/>
    </source>
</evidence>
<gene>
    <name evidence="1" type="ORF">GII31_03180</name>
</gene>
<dbReference type="InterPro" id="IPR036291">
    <property type="entry name" value="NAD(P)-bd_dom_sf"/>
</dbReference>
<dbReference type="Gene3D" id="3.40.50.720">
    <property type="entry name" value="NAD(P)-binding Rossmann-like Domain"/>
    <property type="match status" value="1"/>
</dbReference>